<dbReference type="PRINTS" id="PR00701">
    <property type="entry name" value="60KDINNERMP"/>
</dbReference>
<feature type="region of interest" description="Disordered" evidence="14">
    <location>
        <begin position="45"/>
        <end position="67"/>
    </location>
</feature>
<dbReference type="Pfam" id="PF02096">
    <property type="entry name" value="60KD_IMP"/>
    <property type="match status" value="1"/>
</dbReference>
<name>A0A119CVQ9_THIDE</name>
<gene>
    <name evidence="13" type="primary">yidC</name>
    <name evidence="17" type="ORF">ABW22_10070</name>
</gene>
<dbReference type="InterPro" id="IPR019998">
    <property type="entry name" value="Membr_insert_YidC"/>
</dbReference>
<comment type="caution">
    <text evidence="17">The sequence shown here is derived from an EMBL/GenBank/DDBJ whole genome shotgun (WGS) entry which is preliminary data.</text>
</comment>
<protein>
    <recommendedName>
        <fullName evidence="3 13">Membrane protein insertase YidC</fullName>
    </recommendedName>
    <alternativeName>
        <fullName evidence="12 13">Foldase YidC</fullName>
    </alternativeName>
    <alternativeName>
        <fullName evidence="11 13">Membrane integrase YidC</fullName>
    </alternativeName>
    <alternativeName>
        <fullName evidence="13">Membrane protein YidC</fullName>
    </alternativeName>
</protein>
<evidence type="ECO:0000256" key="1">
    <source>
        <dbReference type="ARBA" id="ARBA00004429"/>
    </source>
</evidence>
<dbReference type="RefSeq" id="WP_059755768.1">
    <property type="nucleotide sequence ID" value="NZ_LDUG01000025.1"/>
</dbReference>
<keyword evidence="8 13" id="KW-1133">Transmembrane helix</keyword>
<dbReference type="GO" id="GO:0005886">
    <property type="term" value="C:plasma membrane"/>
    <property type="evidence" value="ECO:0007669"/>
    <property type="project" value="UniProtKB-SubCell"/>
</dbReference>
<dbReference type="CDD" id="cd19961">
    <property type="entry name" value="EcYidC-like_peri"/>
    <property type="match status" value="1"/>
</dbReference>
<evidence type="ECO:0000256" key="7">
    <source>
        <dbReference type="ARBA" id="ARBA00022927"/>
    </source>
</evidence>
<keyword evidence="10 13" id="KW-0143">Chaperone</keyword>
<comment type="subunit">
    <text evidence="13">Interacts with the Sec translocase complex via SecD. Specifically interacts with transmembrane segments of nascent integral membrane proteins during membrane integration.</text>
</comment>
<evidence type="ECO:0000256" key="8">
    <source>
        <dbReference type="ARBA" id="ARBA00022989"/>
    </source>
</evidence>
<evidence type="ECO:0000256" key="9">
    <source>
        <dbReference type="ARBA" id="ARBA00023136"/>
    </source>
</evidence>
<dbReference type="NCBIfam" id="NF002353">
    <property type="entry name" value="PRK01318.1-4"/>
    <property type="match status" value="1"/>
</dbReference>
<sequence>MDNQRLILFIVFSFSLLLLWEAWQDKSAPVPTAPSVMDAPVTGVPTPSEALKATAPPATPSSGFGRGPRAVVETDVLRATIDGNGGDLRELQLLSYRETEDRNQVFTLFEDSQTQPYLAQSGLVGEGLPTHRSVFQLNPGTYRLTRGAAQLEVPLVWVDPATGVRVEKTYIFKRGSYQITVRTRVINGGTEPIDLTPYYQFTRHGEAPRGESFFLYTFTGPAFYTDAKKFQKVKFKDIQAGKADFEKTADNGWVGMVQHHFVSAWLPKGSVKREYYTRALGDGLYSAGMIVAEGTLEPGQQKTFTVPLYAGPQTQTMLEKTAPGLDLVRDYGWLTPLAYPIYWSLEKIERLVGNWGWAIIILTFLLKLALYPLSAAGYKSMAKMKKLTPRLQKLKETYGDDRAKLHQSMAEMYKTEKINPLGGCLPILIQIPVFIALYWVLLAAVEMRGAPWLGWITDLTAPDPWYILPVVMGITSILQVKLNPQPMDPMQAKIMMIMPVAFTVMFIFFPAGLVLYWVVNNILSIAQQWMINRQVVGGDKPASAKT</sequence>
<feature type="transmembrane region" description="Helical" evidence="13">
    <location>
        <begin position="421"/>
        <end position="445"/>
    </location>
</feature>
<comment type="subcellular location">
    <subcellularLocation>
        <location evidence="1">Cell inner membrane</location>
        <topology evidence="1">Multi-pass membrane protein</topology>
    </subcellularLocation>
    <subcellularLocation>
        <location evidence="13">Cell membrane</location>
        <topology evidence="13">Multi-pass membrane protein</topology>
    </subcellularLocation>
</comment>
<reference evidence="17 18" key="1">
    <citation type="journal article" date="2015" name="Appl. Environ. Microbiol.">
        <title>Aerobic and Anaerobic Thiosulfate Oxidation by a Cold-Adapted, Subglacial Chemoautotroph.</title>
        <authorList>
            <person name="Harrold Z.R."/>
            <person name="Skidmore M.L."/>
            <person name="Hamilton T.L."/>
            <person name="Desch L."/>
            <person name="Amada K."/>
            <person name="van Gelder W."/>
            <person name="Glover K."/>
            <person name="Roden E.E."/>
            <person name="Boyd E.S."/>
        </authorList>
    </citation>
    <scope>NUCLEOTIDE SEQUENCE [LARGE SCALE GENOMIC DNA]</scope>
    <source>
        <strain evidence="17 18">RG</strain>
    </source>
</reference>
<keyword evidence="4 13" id="KW-0813">Transport</keyword>
<dbReference type="PRINTS" id="PR01900">
    <property type="entry name" value="YIDCPROTEIN"/>
</dbReference>
<accession>A0A119CVQ9</accession>
<comment type="caution">
    <text evidence="13">Lacks conserved residue(s) required for the propagation of feature annotation.</text>
</comment>
<dbReference type="GO" id="GO:0032977">
    <property type="term" value="F:membrane insertase activity"/>
    <property type="evidence" value="ECO:0007669"/>
    <property type="project" value="InterPro"/>
</dbReference>
<evidence type="ECO:0000256" key="2">
    <source>
        <dbReference type="ARBA" id="ARBA00010527"/>
    </source>
</evidence>
<keyword evidence="9 13" id="KW-0472">Membrane</keyword>
<evidence type="ECO:0000256" key="11">
    <source>
        <dbReference type="ARBA" id="ARBA00033245"/>
    </source>
</evidence>
<feature type="domain" description="Membrane insertase YidC N-terminal" evidence="16">
    <location>
        <begin position="70"/>
        <end position="343"/>
    </location>
</feature>
<proteinExistence type="inferred from homology"/>
<keyword evidence="7 13" id="KW-0653">Protein transport</keyword>
<evidence type="ECO:0000256" key="10">
    <source>
        <dbReference type="ARBA" id="ARBA00023186"/>
    </source>
</evidence>
<evidence type="ECO:0000256" key="3">
    <source>
        <dbReference type="ARBA" id="ARBA00015325"/>
    </source>
</evidence>
<dbReference type="InterPro" id="IPR038221">
    <property type="entry name" value="YidC_periplasmic_sf"/>
</dbReference>
<dbReference type="NCBIfam" id="TIGR03593">
    <property type="entry name" value="yidC_nterm"/>
    <property type="match status" value="1"/>
</dbReference>
<dbReference type="GO" id="GO:0051205">
    <property type="term" value="P:protein insertion into membrane"/>
    <property type="evidence" value="ECO:0007669"/>
    <property type="project" value="TreeGrafter"/>
</dbReference>
<dbReference type="PANTHER" id="PTHR12428">
    <property type="entry name" value="OXA1"/>
    <property type="match status" value="1"/>
</dbReference>
<dbReference type="AlphaFoldDB" id="A0A119CVQ9"/>
<dbReference type="InterPro" id="IPR028055">
    <property type="entry name" value="YidC/Oxa/ALB_C"/>
</dbReference>
<dbReference type="HAMAP" id="MF_01810">
    <property type="entry name" value="YidC_type1"/>
    <property type="match status" value="1"/>
</dbReference>
<dbReference type="InterPro" id="IPR001708">
    <property type="entry name" value="YidC/ALB3/OXA1/COX18"/>
</dbReference>
<organism evidence="17 18">
    <name type="scientific">Thiobacillus denitrificans</name>
    <dbReference type="NCBI Taxonomy" id="36861"/>
    <lineage>
        <taxon>Bacteria</taxon>
        <taxon>Pseudomonadati</taxon>
        <taxon>Pseudomonadota</taxon>
        <taxon>Betaproteobacteria</taxon>
        <taxon>Nitrosomonadales</taxon>
        <taxon>Thiobacillaceae</taxon>
        <taxon>Thiobacillus</taxon>
    </lineage>
</organism>
<dbReference type="Gene3D" id="2.70.98.90">
    <property type="match status" value="1"/>
</dbReference>
<dbReference type="PATRIC" id="fig|36861.3.peg.1677"/>
<dbReference type="EMBL" id="LDUG01000025">
    <property type="protein sequence ID" value="KVW95507.1"/>
    <property type="molecule type" value="Genomic_DNA"/>
</dbReference>
<dbReference type="Proteomes" id="UP000064243">
    <property type="component" value="Unassembled WGS sequence"/>
</dbReference>
<dbReference type="InterPro" id="IPR028053">
    <property type="entry name" value="Membr_insert_YidC_N"/>
</dbReference>
<comment type="similarity">
    <text evidence="2 13">Belongs to the OXA1/ALB3/YidC family. Type 1 subfamily.</text>
</comment>
<dbReference type="NCBIfam" id="TIGR03592">
    <property type="entry name" value="yidC_oxa1_cterm"/>
    <property type="match status" value="1"/>
</dbReference>
<evidence type="ECO:0000256" key="4">
    <source>
        <dbReference type="ARBA" id="ARBA00022448"/>
    </source>
</evidence>
<dbReference type="CDD" id="cd20070">
    <property type="entry name" value="5TM_YidC_Alb3"/>
    <property type="match status" value="1"/>
</dbReference>
<evidence type="ECO:0000313" key="17">
    <source>
        <dbReference type="EMBL" id="KVW95507.1"/>
    </source>
</evidence>
<evidence type="ECO:0000313" key="18">
    <source>
        <dbReference type="Proteomes" id="UP000064243"/>
    </source>
</evidence>
<feature type="domain" description="Membrane insertase YidC/Oxa/ALB C-terminal" evidence="15">
    <location>
        <begin position="355"/>
        <end position="533"/>
    </location>
</feature>
<dbReference type="STRING" id="1123392.GCA_000376425_03113"/>
<feature type="transmembrane region" description="Helical" evidence="13">
    <location>
        <begin position="494"/>
        <end position="519"/>
    </location>
</feature>
<evidence type="ECO:0000256" key="5">
    <source>
        <dbReference type="ARBA" id="ARBA00022475"/>
    </source>
</evidence>
<evidence type="ECO:0000259" key="15">
    <source>
        <dbReference type="Pfam" id="PF02096"/>
    </source>
</evidence>
<dbReference type="OrthoDB" id="9780552at2"/>
<keyword evidence="5 13" id="KW-1003">Cell membrane</keyword>
<evidence type="ECO:0000256" key="12">
    <source>
        <dbReference type="ARBA" id="ARBA00033342"/>
    </source>
</evidence>
<dbReference type="InterPro" id="IPR047196">
    <property type="entry name" value="YidC_ALB_C"/>
</dbReference>
<dbReference type="NCBIfam" id="NF002352">
    <property type="entry name" value="PRK01318.1-3"/>
    <property type="match status" value="1"/>
</dbReference>
<keyword evidence="6 13" id="KW-0812">Transmembrane</keyword>
<evidence type="ECO:0000256" key="14">
    <source>
        <dbReference type="SAM" id="MobiDB-lite"/>
    </source>
</evidence>
<evidence type="ECO:0000259" key="16">
    <source>
        <dbReference type="Pfam" id="PF14849"/>
    </source>
</evidence>
<evidence type="ECO:0000256" key="6">
    <source>
        <dbReference type="ARBA" id="ARBA00022692"/>
    </source>
</evidence>
<comment type="function">
    <text evidence="13">Required for the insertion and/or proper folding and/or complex formation of integral membrane proteins into the membrane. Involved in integration of membrane proteins that insert both dependently and independently of the Sec translocase complex, as well as at least some lipoproteins. Aids folding of multispanning membrane proteins.</text>
</comment>
<dbReference type="PANTHER" id="PTHR12428:SF65">
    <property type="entry name" value="CYTOCHROME C OXIDASE ASSEMBLY PROTEIN COX18, MITOCHONDRIAL"/>
    <property type="match status" value="1"/>
</dbReference>
<keyword evidence="18" id="KW-1185">Reference proteome</keyword>
<dbReference type="GO" id="GO:0015031">
    <property type="term" value="P:protein transport"/>
    <property type="evidence" value="ECO:0007669"/>
    <property type="project" value="UniProtKB-KW"/>
</dbReference>
<evidence type="ECO:0000256" key="13">
    <source>
        <dbReference type="HAMAP-Rule" id="MF_01810"/>
    </source>
</evidence>
<feature type="transmembrane region" description="Helical" evidence="13">
    <location>
        <begin position="355"/>
        <end position="378"/>
    </location>
</feature>
<dbReference type="Pfam" id="PF14849">
    <property type="entry name" value="YidC_periplas"/>
    <property type="match status" value="1"/>
</dbReference>